<dbReference type="RefSeq" id="WP_058020517.1">
    <property type="nucleotide sequence ID" value="NZ_CP013189.1"/>
</dbReference>
<keyword evidence="2" id="KW-1185">Reference proteome</keyword>
<evidence type="ECO:0000313" key="2">
    <source>
        <dbReference type="Proteomes" id="UP000065641"/>
    </source>
</evidence>
<dbReference type="CDD" id="cd00761">
    <property type="entry name" value="Glyco_tranf_GTA_type"/>
    <property type="match status" value="1"/>
</dbReference>
<organism evidence="1 2">
    <name type="scientific">Pseudohongiella spirulinae</name>
    <dbReference type="NCBI Taxonomy" id="1249552"/>
    <lineage>
        <taxon>Bacteria</taxon>
        <taxon>Pseudomonadati</taxon>
        <taxon>Pseudomonadota</taxon>
        <taxon>Gammaproteobacteria</taxon>
        <taxon>Pseudomonadales</taxon>
        <taxon>Pseudohongiellaceae</taxon>
        <taxon>Pseudohongiella</taxon>
    </lineage>
</organism>
<reference evidence="1 2" key="1">
    <citation type="submission" date="2015-11" db="EMBL/GenBank/DDBJ databases">
        <authorList>
            <person name="Zhang Y."/>
            <person name="Guo Z."/>
        </authorList>
    </citation>
    <scope>NUCLEOTIDE SEQUENCE [LARGE SCALE GENOMIC DNA]</scope>
    <source>
        <strain evidence="1 2">KCTC 32221</strain>
    </source>
</reference>
<protein>
    <submittedName>
        <fullName evidence="1">Glycosyl transferase</fullName>
    </submittedName>
</protein>
<keyword evidence="1" id="KW-0808">Transferase</keyword>
<dbReference type="InterPro" id="IPR029044">
    <property type="entry name" value="Nucleotide-diphossugar_trans"/>
</dbReference>
<evidence type="ECO:0000313" key="1">
    <source>
        <dbReference type="EMBL" id="ALO45007.1"/>
    </source>
</evidence>
<name>A0A0S2KAK2_9GAMM</name>
<sequence>MSEYPIPEPRWSDGLQGRFLRLAASGLVSARWFLPNLPDQQSLAARTGRLHIEIVSHCWNYAHMQVYQLSSLVLFPPKDVDVTMTVFYGEEDKETVELLDFFAQQAVPGVTWNWQKLPKQALFRRAIGRNLAAKQSKADWVWFTDCDLLFRDNCLDALGAALQGRQDSLVFPASEYCTGLLTPDEPLLSPPMSPPQLVDADPALFSRFDKDRATGPLQITHGDIARAVGYCESLPYYQRPSATWCKAYEDRAFRWLLRTQGTAIQVPGVYRIRHVAKGRYTGSALNTGVRSALRRAVARLKG</sequence>
<accession>A0A0S2KAK2</accession>
<proteinExistence type="predicted"/>
<dbReference type="Gene3D" id="3.90.550.10">
    <property type="entry name" value="Spore Coat Polysaccharide Biosynthesis Protein SpsA, Chain A"/>
    <property type="match status" value="1"/>
</dbReference>
<dbReference type="SUPFAM" id="SSF53448">
    <property type="entry name" value="Nucleotide-diphospho-sugar transferases"/>
    <property type="match status" value="1"/>
</dbReference>
<dbReference type="AlphaFoldDB" id="A0A0S2KAK2"/>
<dbReference type="EMBL" id="CP013189">
    <property type="protein sequence ID" value="ALO45007.1"/>
    <property type="molecule type" value="Genomic_DNA"/>
</dbReference>
<dbReference type="Proteomes" id="UP000065641">
    <property type="component" value="Chromosome"/>
</dbReference>
<dbReference type="GO" id="GO:0016740">
    <property type="term" value="F:transferase activity"/>
    <property type="evidence" value="ECO:0007669"/>
    <property type="project" value="UniProtKB-KW"/>
</dbReference>
<gene>
    <name evidence="1" type="ORF">PS2015_317</name>
</gene>
<dbReference type="KEGG" id="pspi:PS2015_317"/>
<dbReference type="OrthoDB" id="5757975at2"/>
<dbReference type="PATRIC" id="fig|1249552.3.peg.323"/>